<accession>A0A0L9VLI4</accession>
<evidence type="ECO:0000313" key="4">
    <source>
        <dbReference type="Proteomes" id="UP000053144"/>
    </source>
</evidence>
<evidence type="ECO:0000313" key="3">
    <source>
        <dbReference type="EMBL" id="KOM55762.1"/>
    </source>
</evidence>
<organism evidence="3 4">
    <name type="scientific">Phaseolus angularis</name>
    <name type="common">Azuki bean</name>
    <name type="synonym">Vigna angularis</name>
    <dbReference type="NCBI Taxonomy" id="3914"/>
    <lineage>
        <taxon>Eukaryota</taxon>
        <taxon>Viridiplantae</taxon>
        <taxon>Streptophyta</taxon>
        <taxon>Embryophyta</taxon>
        <taxon>Tracheophyta</taxon>
        <taxon>Spermatophyta</taxon>
        <taxon>Magnoliopsida</taxon>
        <taxon>eudicotyledons</taxon>
        <taxon>Gunneridae</taxon>
        <taxon>Pentapetalae</taxon>
        <taxon>rosids</taxon>
        <taxon>fabids</taxon>
        <taxon>Fabales</taxon>
        <taxon>Fabaceae</taxon>
        <taxon>Papilionoideae</taxon>
        <taxon>50 kb inversion clade</taxon>
        <taxon>NPAAA clade</taxon>
        <taxon>indigoferoid/millettioid clade</taxon>
        <taxon>Phaseoleae</taxon>
        <taxon>Vigna</taxon>
    </lineage>
</organism>
<evidence type="ECO:0000256" key="1">
    <source>
        <dbReference type="SAM" id="Coils"/>
    </source>
</evidence>
<gene>
    <name evidence="3" type="ORF">LR48_Vigan10g165400</name>
</gene>
<keyword evidence="1" id="KW-0175">Coiled coil</keyword>
<dbReference type="AlphaFoldDB" id="A0A0L9VLI4"/>
<proteinExistence type="predicted"/>
<evidence type="ECO:0000259" key="2">
    <source>
        <dbReference type="Pfam" id="PF04195"/>
    </source>
</evidence>
<sequence>MCRDITGCRLPGDRHHPANVTDCRLPGDRRQHANVTDLSVTTRYPMVHAPRVRVNERRVLLECLLKDAEWVVMREIIRTVLGLEVQSAGRELPEPSSAAEIPDITTVPCGENAFCYGNVGSEGPEACGTSSARDGDYDWAAREVGEFSSLFRSRAVLADWVENSCILRTLGYNACVRLVACREDERVFHRRENSSREFFYYYASPFYDLYLRVPFTTFQMDVLRTLNVAPSQLHPNSWGYMQAFVVLCRALVIRPTVALFLYFFRCRPAARRGWVSLISEPGNALLELYLQSYRGFKNKFFKVSILDPRRRHFFDGEGNPKFPLYWTNEPLKFTSWAEDKMTIEELEALNVLTALPRPFSSRRLVNCLEHDNADSRVFEIMGRKGSGRNWFQAIDNERAEVAVEEQPLVRKRKGKVVDTSGAVSKKKKDTVDETARPLSLGVWDPSFTLSHKVDLNLDNSEKRVVESMTEQQMADALLEMTTRSQMLAWHIAYASDRGVLRVELDQARTQLKELTETHAACDAKQKRSEQLLREAEVLLNDARNVGLTLTKERDQLSIELERVKKAGATVTKERDDLREETMKDQELIEELKEAVVIEHTRGFRKALRQVGHLLEVSTEGVEFDVRKDVYEGQLRPLNEIPEDAFMEAEEGEEAVANEDRDEAVVVDELALEIVGDVADGTPNIVID</sequence>
<dbReference type="PANTHER" id="PTHR31099:SF49">
    <property type="entry name" value="MYOSIN HEAVY CHAIN-LIKE PROTEIN"/>
    <property type="match status" value="1"/>
</dbReference>
<dbReference type="Gramene" id="KOM55762">
    <property type="protein sequence ID" value="KOM55762"/>
    <property type="gene ID" value="LR48_Vigan10g165400"/>
</dbReference>
<dbReference type="Pfam" id="PF04195">
    <property type="entry name" value="Transposase_28"/>
    <property type="match status" value="1"/>
</dbReference>
<dbReference type="InterPro" id="IPR007321">
    <property type="entry name" value="Transposase_28"/>
</dbReference>
<dbReference type="Proteomes" id="UP000053144">
    <property type="component" value="Chromosome 10"/>
</dbReference>
<protein>
    <recommendedName>
        <fullName evidence="2">Transposase (putative) gypsy type domain-containing protein</fullName>
    </recommendedName>
</protein>
<feature type="coiled-coil region" evidence="1">
    <location>
        <begin position="497"/>
        <end position="594"/>
    </location>
</feature>
<reference evidence="4" key="1">
    <citation type="journal article" date="2015" name="Proc. Natl. Acad. Sci. U.S.A.">
        <title>Genome sequencing of adzuki bean (Vigna angularis) provides insight into high starch and low fat accumulation and domestication.</title>
        <authorList>
            <person name="Yang K."/>
            <person name="Tian Z."/>
            <person name="Chen C."/>
            <person name="Luo L."/>
            <person name="Zhao B."/>
            <person name="Wang Z."/>
            <person name="Yu L."/>
            <person name="Li Y."/>
            <person name="Sun Y."/>
            <person name="Li W."/>
            <person name="Chen Y."/>
            <person name="Li Y."/>
            <person name="Zhang Y."/>
            <person name="Ai D."/>
            <person name="Zhao J."/>
            <person name="Shang C."/>
            <person name="Ma Y."/>
            <person name="Wu B."/>
            <person name="Wang M."/>
            <person name="Gao L."/>
            <person name="Sun D."/>
            <person name="Zhang P."/>
            <person name="Guo F."/>
            <person name="Wang W."/>
            <person name="Li Y."/>
            <person name="Wang J."/>
            <person name="Varshney R.K."/>
            <person name="Wang J."/>
            <person name="Ling H.Q."/>
            <person name="Wan P."/>
        </authorList>
    </citation>
    <scope>NUCLEOTIDE SEQUENCE</scope>
    <source>
        <strain evidence="4">cv. Jingnong 6</strain>
    </source>
</reference>
<dbReference type="EMBL" id="CM003380">
    <property type="protein sequence ID" value="KOM55762.1"/>
    <property type="molecule type" value="Genomic_DNA"/>
</dbReference>
<dbReference type="PANTHER" id="PTHR31099">
    <property type="entry name" value="OS06G0165300 PROTEIN"/>
    <property type="match status" value="1"/>
</dbReference>
<feature type="domain" description="Transposase (putative) gypsy type" evidence="2">
    <location>
        <begin position="211"/>
        <end position="267"/>
    </location>
</feature>
<name>A0A0L9VLI4_PHAAN</name>